<dbReference type="EnsemblMetazoa" id="AMAM016756-RA">
    <property type="protein sequence ID" value="AMAM016756-PA"/>
    <property type="gene ID" value="AMAM016756"/>
</dbReference>
<evidence type="ECO:0000259" key="10">
    <source>
        <dbReference type="PROSITE" id="PS50262"/>
    </source>
</evidence>
<comment type="similarity">
    <text evidence="2">Belongs to the G-protein coupled receptor 1 family.</text>
</comment>
<keyword evidence="5" id="KW-0297">G-protein coupled receptor</keyword>
<dbReference type="InterPro" id="IPR000276">
    <property type="entry name" value="GPCR_Rhodpsn"/>
</dbReference>
<feature type="domain" description="G-protein coupled receptors family 1 profile" evidence="10">
    <location>
        <begin position="1"/>
        <end position="230"/>
    </location>
</feature>
<keyword evidence="8" id="KW-0807">Transducer</keyword>
<protein>
    <recommendedName>
        <fullName evidence="10">G-protein coupled receptors family 1 profile domain-containing protein</fullName>
    </recommendedName>
</protein>
<dbReference type="SUPFAM" id="SSF81321">
    <property type="entry name" value="Family A G protein-coupled receptor-like"/>
    <property type="match status" value="1"/>
</dbReference>
<evidence type="ECO:0000256" key="1">
    <source>
        <dbReference type="ARBA" id="ARBA00004141"/>
    </source>
</evidence>
<reference evidence="11" key="2">
    <citation type="submission" date="2020-05" db="UniProtKB">
        <authorList>
            <consortium name="EnsemblMetazoa"/>
        </authorList>
    </citation>
    <scope>IDENTIFICATION</scope>
    <source>
        <strain evidence="11">maculatus3</strain>
    </source>
</reference>
<dbReference type="PANTHER" id="PTHR24243">
    <property type="entry name" value="G-PROTEIN COUPLED RECEPTOR"/>
    <property type="match status" value="1"/>
</dbReference>
<dbReference type="PROSITE" id="PS50262">
    <property type="entry name" value="G_PROTEIN_RECEP_F1_2"/>
    <property type="match status" value="1"/>
</dbReference>
<keyword evidence="4 9" id="KW-1133">Transmembrane helix</keyword>
<evidence type="ECO:0000256" key="3">
    <source>
        <dbReference type="ARBA" id="ARBA00022692"/>
    </source>
</evidence>
<evidence type="ECO:0000313" key="11">
    <source>
        <dbReference type="EnsemblMetazoa" id="AMAM016756-PA"/>
    </source>
</evidence>
<evidence type="ECO:0000256" key="5">
    <source>
        <dbReference type="ARBA" id="ARBA00023040"/>
    </source>
</evidence>
<feature type="transmembrane region" description="Helical" evidence="9">
    <location>
        <begin position="207"/>
        <end position="229"/>
    </location>
</feature>
<organism evidence="11 12">
    <name type="scientific">Anopheles maculatus</name>
    <dbReference type="NCBI Taxonomy" id="74869"/>
    <lineage>
        <taxon>Eukaryota</taxon>
        <taxon>Metazoa</taxon>
        <taxon>Ecdysozoa</taxon>
        <taxon>Arthropoda</taxon>
        <taxon>Hexapoda</taxon>
        <taxon>Insecta</taxon>
        <taxon>Pterygota</taxon>
        <taxon>Neoptera</taxon>
        <taxon>Endopterygota</taxon>
        <taxon>Diptera</taxon>
        <taxon>Nematocera</taxon>
        <taxon>Culicoidea</taxon>
        <taxon>Culicidae</taxon>
        <taxon>Anophelinae</taxon>
        <taxon>Anopheles</taxon>
        <taxon>Anopheles maculatus group</taxon>
    </lineage>
</organism>
<dbReference type="Pfam" id="PF00001">
    <property type="entry name" value="7tm_1"/>
    <property type="match status" value="1"/>
</dbReference>
<proteinExistence type="inferred from homology"/>
<keyword evidence="12" id="KW-1185">Reference proteome</keyword>
<evidence type="ECO:0000256" key="4">
    <source>
        <dbReference type="ARBA" id="ARBA00022989"/>
    </source>
</evidence>
<keyword evidence="3 9" id="KW-0812">Transmembrane</keyword>
<dbReference type="PRINTS" id="PR00237">
    <property type="entry name" value="GPCRRHODOPSN"/>
</dbReference>
<name>A0A182SZV9_9DIPT</name>
<sequence>MILACLSLQRSIFKRSSQRTVVTLQCEQNDSPLHHYSESVLTSSLQHPRLSDTLPLPTSPFLHYVKSCPASPVRKHRRSDEAAQESALSLVRPSHSQLHQHHRRMQSLVQSRYCAAGGSSSVALRSGSSTASVTGSHPVLEQQLSGASEDGRINYSTRAQYNSTRHVVKMLVAVVIAFFLCWAPFHAQRLMAVYANDHNENADIRTAFEILTCVSGILYYISTCINPVLYNIMSHKFREAFKVSSKPRKGDALTRIPKITLRPDAVYVNCPRGTKSLAQHAPK</sequence>
<evidence type="ECO:0000256" key="7">
    <source>
        <dbReference type="ARBA" id="ARBA00023170"/>
    </source>
</evidence>
<dbReference type="GO" id="GO:0008188">
    <property type="term" value="F:neuropeptide receptor activity"/>
    <property type="evidence" value="ECO:0007669"/>
    <property type="project" value="TreeGrafter"/>
</dbReference>
<reference evidence="12" key="1">
    <citation type="submission" date="2013-09" db="EMBL/GenBank/DDBJ databases">
        <title>The Genome Sequence of Anopheles maculatus species B.</title>
        <authorList>
            <consortium name="The Broad Institute Genomics Platform"/>
            <person name="Neafsey D.E."/>
            <person name="Besansky N."/>
            <person name="Howell P."/>
            <person name="Walton C."/>
            <person name="Young S.K."/>
            <person name="Zeng Q."/>
            <person name="Gargeya S."/>
            <person name="Fitzgerald M."/>
            <person name="Haas B."/>
            <person name="Abouelleil A."/>
            <person name="Allen A.W."/>
            <person name="Alvarado L."/>
            <person name="Arachchi H.M."/>
            <person name="Berlin A.M."/>
            <person name="Chapman S.B."/>
            <person name="Gainer-Dewar J."/>
            <person name="Goldberg J."/>
            <person name="Griggs A."/>
            <person name="Gujja S."/>
            <person name="Hansen M."/>
            <person name="Howarth C."/>
            <person name="Imamovic A."/>
            <person name="Ireland A."/>
            <person name="Larimer J."/>
            <person name="McCowan C."/>
            <person name="Murphy C."/>
            <person name="Pearson M."/>
            <person name="Poon T.W."/>
            <person name="Priest M."/>
            <person name="Roberts A."/>
            <person name="Saif S."/>
            <person name="Shea T."/>
            <person name="Sisk P."/>
            <person name="Sykes S."/>
            <person name="Wortman J."/>
            <person name="Nusbaum C."/>
            <person name="Birren B."/>
        </authorList>
    </citation>
    <scope>NUCLEOTIDE SEQUENCE [LARGE SCALE GENOMIC DNA]</scope>
    <source>
        <strain evidence="12">maculatus3</strain>
    </source>
</reference>
<keyword evidence="6 9" id="KW-0472">Membrane</keyword>
<dbReference type="AlphaFoldDB" id="A0A182SZV9"/>
<comment type="subcellular location">
    <subcellularLocation>
        <location evidence="1">Membrane</location>
        <topology evidence="1">Multi-pass membrane protein</topology>
    </subcellularLocation>
</comment>
<dbReference type="Gene3D" id="1.20.1070.10">
    <property type="entry name" value="Rhodopsin 7-helix transmembrane proteins"/>
    <property type="match status" value="1"/>
</dbReference>
<evidence type="ECO:0000313" key="12">
    <source>
        <dbReference type="Proteomes" id="UP000075901"/>
    </source>
</evidence>
<evidence type="ECO:0000256" key="6">
    <source>
        <dbReference type="ARBA" id="ARBA00023136"/>
    </source>
</evidence>
<dbReference type="VEuPathDB" id="VectorBase:AMAM016756"/>
<keyword evidence="7" id="KW-0675">Receptor</keyword>
<dbReference type="PANTHER" id="PTHR24243:SF208">
    <property type="entry name" value="PYROKININ-1 RECEPTOR"/>
    <property type="match status" value="1"/>
</dbReference>
<evidence type="ECO:0000256" key="2">
    <source>
        <dbReference type="ARBA" id="ARBA00010663"/>
    </source>
</evidence>
<evidence type="ECO:0000256" key="8">
    <source>
        <dbReference type="ARBA" id="ARBA00023224"/>
    </source>
</evidence>
<dbReference type="Proteomes" id="UP000075901">
    <property type="component" value="Unassembled WGS sequence"/>
</dbReference>
<dbReference type="GO" id="GO:0005886">
    <property type="term" value="C:plasma membrane"/>
    <property type="evidence" value="ECO:0007669"/>
    <property type="project" value="TreeGrafter"/>
</dbReference>
<feature type="transmembrane region" description="Helical" evidence="9">
    <location>
        <begin position="167"/>
        <end position="187"/>
    </location>
</feature>
<dbReference type="InterPro" id="IPR017452">
    <property type="entry name" value="GPCR_Rhodpsn_7TM"/>
</dbReference>
<accession>A0A182SZV9</accession>
<evidence type="ECO:0000256" key="9">
    <source>
        <dbReference type="SAM" id="Phobius"/>
    </source>
</evidence>